<dbReference type="InterPro" id="IPR024968">
    <property type="entry name" value="SlpA_C_lactobacillus"/>
</dbReference>
<dbReference type="PROSITE" id="PS51935">
    <property type="entry name" value="NLPC_P60"/>
    <property type="match status" value="1"/>
</dbReference>
<evidence type="ECO:0000256" key="5">
    <source>
        <dbReference type="SAM" id="MobiDB-lite"/>
    </source>
</evidence>
<evidence type="ECO:0000313" key="8">
    <source>
        <dbReference type="EMBL" id="POH37023.1"/>
    </source>
</evidence>
<accession>A0A2P4R716</accession>
<evidence type="ECO:0000256" key="2">
    <source>
        <dbReference type="ARBA" id="ARBA00022670"/>
    </source>
</evidence>
<keyword evidence="4" id="KW-0788">Thiol protease</keyword>
<dbReference type="InterPro" id="IPR036366">
    <property type="entry name" value="PGBDSf"/>
</dbReference>
<evidence type="ECO:0000256" key="6">
    <source>
        <dbReference type="SAM" id="SignalP"/>
    </source>
</evidence>
<dbReference type="AlphaFoldDB" id="A0A2P4R716"/>
<proteinExistence type="inferred from homology"/>
<dbReference type="Gene3D" id="1.10.101.10">
    <property type="entry name" value="PGBD-like superfamily/PGBD"/>
    <property type="match status" value="1"/>
</dbReference>
<dbReference type="EMBL" id="PPWZ01000032">
    <property type="protein sequence ID" value="POH37023.1"/>
    <property type="molecule type" value="Genomic_DNA"/>
</dbReference>
<dbReference type="InterPro" id="IPR000064">
    <property type="entry name" value="NLP_P60_dom"/>
</dbReference>
<keyword evidence="6" id="KW-0732">Signal</keyword>
<sequence length="485" mass="53145">MNKKSKLFFVCSFALAMLSITTQQNVKADTVETADSQIENTADNTQGNQTQAVSQATAVENTDQQAQTTAVTDTTDNNATVANATDQSQTATATTQANSTTTSTTPMQAVVTTKNVAVLYTQDGKQISNRALGNNTPWYTDQKLSYNGDIYYRVATNEYTNGKDVVVAYGSAADGDVRVKSYGAVNYSRNDAGFVKSGQRNFDGNSVWKYNRTDNANGKTYYQIANNVWINSDDATTAAVYQNPNGWLQIQNTQIKPSGGNVGYELYNGVEGIKTWLVRRYFGYSNAHTIYDGAVASSVRSLQARKGLPVTGTVDLATWEAMGLTENSWYGIDSYIAPLRTNMTSTRSDHIEAMINEAYRYLGQPWISGASSSPDYGVDCSGLVTQALYASGIDSAPISSIQHAQPGNEWNCQMYWNDVRIPQVNFNDRQRGDLIFFTDPSSGMLWHVGILLDASTMIESWPYAVQVHSIYSDRGNIAGVKRVFA</sequence>
<dbReference type="SUPFAM" id="SSF54001">
    <property type="entry name" value="Cysteine proteinases"/>
    <property type="match status" value="1"/>
</dbReference>
<feature type="signal peptide" evidence="6">
    <location>
        <begin position="1"/>
        <end position="28"/>
    </location>
</feature>
<keyword evidence="2" id="KW-0645">Protease</keyword>
<name>A0A2P4R716_9LACO</name>
<feature type="chain" id="PRO_5015158767" description="NlpC/P60 domain-containing protein" evidence="6">
    <location>
        <begin position="29"/>
        <end position="485"/>
    </location>
</feature>
<dbReference type="InterPro" id="IPR051794">
    <property type="entry name" value="PG_Endopeptidase_C40"/>
</dbReference>
<dbReference type="SUPFAM" id="SSF47090">
    <property type="entry name" value="PGBD-like"/>
    <property type="match status" value="1"/>
</dbReference>
<organism evidence="8">
    <name type="scientific">Companilactobacillus formosensis</name>
    <dbReference type="NCBI Taxonomy" id="1617889"/>
    <lineage>
        <taxon>Bacteria</taxon>
        <taxon>Bacillati</taxon>
        <taxon>Bacillota</taxon>
        <taxon>Bacilli</taxon>
        <taxon>Lactobacillales</taxon>
        <taxon>Lactobacillaceae</taxon>
        <taxon>Companilactobacillus</taxon>
    </lineage>
</organism>
<reference evidence="8" key="1">
    <citation type="submission" date="2018-01" db="EMBL/GenBank/DDBJ databases">
        <title>Genome sequnecing of Lactobacillus formosensis KACC 18721.</title>
        <authorList>
            <person name="Kim S.-J."/>
            <person name="Heo J."/>
        </authorList>
    </citation>
    <scope>NUCLEOTIDE SEQUENCE</scope>
    <source>
        <strain evidence="8">KACC 18721</strain>
    </source>
</reference>
<evidence type="ECO:0000256" key="3">
    <source>
        <dbReference type="ARBA" id="ARBA00022801"/>
    </source>
</evidence>
<dbReference type="GO" id="GO:0008234">
    <property type="term" value="F:cysteine-type peptidase activity"/>
    <property type="evidence" value="ECO:0007669"/>
    <property type="project" value="UniProtKB-KW"/>
</dbReference>
<dbReference type="Pfam" id="PF03217">
    <property type="entry name" value="SlpA"/>
    <property type="match status" value="2"/>
</dbReference>
<dbReference type="InterPro" id="IPR038765">
    <property type="entry name" value="Papain-like_cys_pep_sf"/>
</dbReference>
<dbReference type="Pfam" id="PF00877">
    <property type="entry name" value="NLPC_P60"/>
    <property type="match status" value="1"/>
</dbReference>
<dbReference type="InterPro" id="IPR036365">
    <property type="entry name" value="PGBD-like_sf"/>
</dbReference>
<dbReference type="PANTHER" id="PTHR47359:SF3">
    <property type="entry name" value="NLP_P60 DOMAIN-CONTAINING PROTEIN-RELATED"/>
    <property type="match status" value="1"/>
</dbReference>
<dbReference type="GO" id="GO:0006508">
    <property type="term" value="P:proteolysis"/>
    <property type="evidence" value="ECO:0007669"/>
    <property type="project" value="UniProtKB-KW"/>
</dbReference>
<evidence type="ECO:0000256" key="1">
    <source>
        <dbReference type="ARBA" id="ARBA00007074"/>
    </source>
</evidence>
<comment type="caution">
    <text evidence="8">The sequence shown here is derived from an EMBL/GenBank/DDBJ whole genome shotgun (WGS) entry which is preliminary data.</text>
</comment>
<dbReference type="Gene3D" id="3.90.1720.10">
    <property type="entry name" value="endopeptidase domain like (from Nostoc punctiforme)"/>
    <property type="match status" value="1"/>
</dbReference>
<dbReference type="Pfam" id="PF01471">
    <property type="entry name" value="PG_binding_1"/>
    <property type="match status" value="1"/>
</dbReference>
<evidence type="ECO:0000259" key="7">
    <source>
        <dbReference type="PROSITE" id="PS51935"/>
    </source>
</evidence>
<evidence type="ECO:0000256" key="4">
    <source>
        <dbReference type="ARBA" id="ARBA00022807"/>
    </source>
</evidence>
<feature type="domain" description="NlpC/P60" evidence="7">
    <location>
        <begin position="348"/>
        <end position="485"/>
    </location>
</feature>
<gene>
    <name evidence="8" type="ORF">C2R26_05135</name>
</gene>
<dbReference type="InterPro" id="IPR002477">
    <property type="entry name" value="Peptidoglycan-bd-like"/>
</dbReference>
<feature type="region of interest" description="Disordered" evidence="5">
    <location>
        <begin position="81"/>
        <end position="104"/>
    </location>
</feature>
<keyword evidence="3" id="KW-0378">Hydrolase</keyword>
<comment type="similarity">
    <text evidence="1">Belongs to the peptidase C40 family.</text>
</comment>
<dbReference type="PANTHER" id="PTHR47359">
    <property type="entry name" value="PEPTIDOGLYCAN DL-ENDOPEPTIDASE CWLO"/>
    <property type="match status" value="1"/>
</dbReference>
<protein>
    <recommendedName>
        <fullName evidence="7">NlpC/P60 domain-containing protein</fullName>
    </recommendedName>
</protein>